<dbReference type="CDD" id="cd00995">
    <property type="entry name" value="PBP2_NikA_DppA_OppA_like"/>
    <property type="match status" value="1"/>
</dbReference>
<feature type="signal peptide" evidence="4">
    <location>
        <begin position="1"/>
        <end position="23"/>
    </location>
</feature>
<feature type="domain" description="Solute-binding protein family 5" evidence="5">
    <location>
        <begin position="89"/>
        <end position="442"/>
    </location>
</feature>
<keyword evidence="2" id="KW-0813">Transport</keyword>
<dbReference type="Pfam" id="PF00496">
    <property type="entry name" value="SBP_bac_5"/>
    <property type="match status" value="1"/>
</dbReference>
<evidence type="ECO:0000256" key="2">
    <source>
        <dbReference type="ARBA" id="ARBA00022448"/>
    </source>
</evidence>
<sequence>MRRLVALMRSPILPILAALMVLAACGSAGTRAGGDAAAATPTRGGSMTVITAGGFNTWPNLDPVMPGTANAELRNSIFGELFHQGPGGEIQPSLASGFTKSTDGLTVTVELRPGLMFSDGTPLNADAAVWNMRRALDPATACPCASLFTVVGSVAADGPERVVLSLSQPYPPLIPAFVNTAMNWMGSPTAFEQAGAADFGQRPVGAGPFKVVSNQASQRLELERNPTYWEKDLPYLDRLVFQAAGSDESAYAAVQSSTADAVVGISSVDILTKAQAQLNVIPIPAIAAAQLQFNSLDPPLADPRARQALIYATDIQSLTDVIGKGLYKPTQSPTAEGGLFFQEEVPGTRTFDLAKASELVREIGGLHVKLGGFGAAQSQTLVTAEAIQAMWRKAGIETEISPEPLATLLENYRTGNWQVYLGFSGAIDPALRLGTDYFFHSKGPNSGVADPKLDALLDQAHSSDDPAVRQGLYSQAFQVINDEAYATFLYQTNGYYIARKSVIGLDQNAKWASWERVSSRGA</sequence>
<dbReference type="SUPFAM" id="SSF53850">
    <property type="entry name" value="Periplasmic binding protein-like II"/>
    <property type="match status" value="1"/>
</dbReference>
<evidence type="ECO:0000259" key="5">
    <source>
        <dbReference type="Pfam" id="PF00496"/>
    </source>
</evidence>
<evidence type="ECO:0000256" key="3">
    <source>
        <dbReference type="ARBA" id="ARBA00022729"/>
    </source>
</evidence>
<dbReference type="RefSeq" id="WP_344724516.1">
    <property type="nucleotide sequence ID" value="NZ_BAAAUS010000025.1"/>
</dbReference>
<reference evidence="7" key="1">
    <citation type="journal article" date="2019" name="Int. J. Syst. Evol. Microbiol.">
        <title>The Global Catalogue of Microorganisms (GCM) 10K type strain sequencing project: providing services to taxonomists for standard genome sequencing and annotation.</title>
        <authorList>
            <consortium name="The Broad Institute Genomics Platform"/>
            <consortium name="The Broad Institute Genome Sequencing Center for Infectious Disease"/>
            <person name="Wu L."/>
            <person name="Ma J."/>
        </authorList>
    </citation>
    <scope>NUCLEOTIDE SEQUENCE [LARGE SCALE GENOMIC DNA]</scope>
    <source>
        <strain evidence="7">CCM 7043</strain>
    </source>
</reference>
<protein>
    <submittedName>
        <fullName evidence="6">ABC transporter substrate-binding protein</fullName>
    </submittedName>
</protein>
<dbReference type="InterPro" id="IPR039424">
    <property type="entry name" value="SBP_5"/>
</dbReference>
<dbReference type="InterPro" id="IPR000914">
    <property type="entry name" value="SBP_5_dom"/>
</dbReference>
<evidence type="ECO:0000256" key="1">
    <source>
        <dbReference type="ARBA" id="ARBA00005695"/>
    </source>
</evidence>
<dbReference type="Gene3D" id="3.40.190.10">
    <property type="entry name" value="Periplasmic binding protein-like II"/>
    <property type="match status" value="1"/>
</dbReference>
<comment type="similarity">
    <text evidence="1">Belongs to the bacterial solute-binding protein 5 family.</text>
</comment>
<dbReference type="PANTHER" id="PTHR30290:SF9">
    <property type="entry name" value="OLIGOPEPTIDE-BINDING PROTEIN APPA"/>
    <property type="match status" value="1"/>
</dbReference>
<feature type="chain" id="PRO_5046440348" evidence="4">
    <location>
        <begin position="24"/>
        <end position="522"/>
    </location>
</feature>
<dbReference type="InterPro" id="IPR030678">
    <property type="entry name" value="Peptide/Ni-bd"/>
</dbReference>
<evidence type="ECO:0000313" key="7">
    <source>
        <dbReference type="Proteomes" id="UP001597114"/>
    </source>
</evidence>
<gene>
    <name evidence="6" type="ORF">ACFSJD_28320</name>
</gene>
<accession>A0ABW4F1N9</accession>
<dbReference type="PIRSF" id="PIRSF002741">
    <property type="entry name" value="MppA"/>
    <property type="match status" value="1"/>
</dbReference>
<dbReference type="Proteomes" id="UP001597114">
    <property type="component" value="Unassembled WGS sequence"/>
</dbReference>
<dbReference type="PANTHER" id="PTHR30290">
    <property type="entry name" value="PERIPLASMIC BINDING COMPONENT OF ABC TRANSPORTER"/>
    <property type="match status" value="1"/>
</dbReference>
<proteinExistence type="inferred from homology"/>
<dbReference type="PROSITE" id="PS51257">
    <property type="entry name" value="PROKAR_LIPOPROTEIN"/>
    <property type="match status" value="1"/>
</dbReference>
<keyword evidence="7" id="KW-1185">Reference proteome</keyword>
<name>A0ABW4F1N9_9PSEU</name>
<evidence type="ECO:0000313" key="6">
    <source>
        <dbReference type="EMBL" id="MFD1521436.1"/>
    </source>
</evidence>
<dbReference type="Gene3D" id="3.10.105.10">
    <property type="entry name" value="Dipeptide-binding Protein, Domain 3"/>
    <property type="match status" value="1"/>
</dbReference>
<evidence type="ECO:0000256" key="4">
    <source>
        <dbReference type="SAM" id="SignalP"/>
    </source>
</evidence>
<organism evidence="6 7">
    <name type="scientific">Pseudonocardia yunnanensis</name>
    <dbReference type="NCBI Taxonomy" id="58107"/>
    <lineage>
        <taxon>Bacteria</taxon>
        <taxon>Bacillati</taxon>
        <taxon>Actinomycetota</taxon>
        <taxon>Actinomycetes</taxon>
        <taxon>Pseudonocardiales</taxon>
        <taxon>Pseudonocardiaceae</taxon>
        <taxon>Pseudonocardia</taxon>
    </lineage>
</organism>
<dbReference type="EMBL" id="JBHUCO010000034">
    <property type="protein sequence ID" value="MFD1521436.1"/>
    <property type="molecule type" value="Genomic_DNA"/>
</dbReference>
<keyword evidence="3 4" id="KW-0732">Signal</keyword>
<comment type="caution">
    <text evidence="6">The sequence shown here is derived from an EMBL/GenBank/DDBJ whole genome shotgun (WGS) entry which is preliminary data.</text>
</comment>